<reference evidence="2" key="1">
    <citation type="journal article" date="2019" name="Int. J. Syst. Evol. Microbiol.">
        <title>The Global Catalogue of Microorganisms (GCM) 10K type strain sequencing project: providing services to taxonomists for standard genome sequencing and annotation.</title>
        <authorList>
            <consortium name="The Broad Institute Genomics Platform"/>
            <consortium name="The Broad Institute Genome Sequencing Center for Infectious Disease"/>
            <person name="Wu L."/>
            <person name="Ma J."/>
        </authorList>
    </citation>
    <scope>NUCLEOTIDE SEQUENCE [LARGE SCALE GENOMIC DNA]</scope>
    <source>
        <strain evidence="2">CGMCC 1.10698</strain>
    </source>
</reference>
<comment type="caution">
    <text evidence="1">The sequence shown here is derived from an EMBL/GenBank/DDBJ whole genome shotgun (WGS) entry which is preliminary data.</text>
</comment>
<dbReference type="RefSeq" id="WP_230068290.1">
    <property type="nucleotide sequence ID" value="NZ_BAABLL010000017.1"/>
</dbReference>
<dbReference type="Proteomes" id="UP001595773">
    <property type="component" value="Unassembled WGS sequence"/>
</dbReference>
<evidence type="ECO:0000313" key="1">
    <source>
        <dbReference type="EMBL" id="MFC4267207.1"/>
    </source>
</evidence>
<organism evidence="1 2">
    <name type="scientific">Arthrobacter cryoconiti</name>
    <dbReference type="NCBI Taxonomy" id="748907"/>
    <lineage>
        <taxon>Bacteria</taxon>
        <taxon>Bacillati</taxon>
        <taxon>Actinomycetota</taxon>
        <taxon>Actinomycetes</taxon>
        <taxon>Micrococcales</taxon>
        <taxon>Micrococcaceae</taxon>
        <taxon>Arthrobacter</taxon>
    </lineage>
</organism>
<evidence type="ECO:0000313" key="2">
    <source>
        <dbReference type="Proteomes" id="UP001595773"/>
    </source>
</evidence>
<sequence length="226" mass="25177">MRIAKTDSIADLPATAARDFLRRVKNADFDEDWALTLLGASGEDHAVIVLGLLEAQGYIERTGASHEGSPWWRTTILGNALAMASFGKPISRKTGERLVKEMLERARLYNSDLTRPYYVQRLRIFGSYLDKTIDPLGDVDVELVIGHRVTDPQALLQYAVDSGRTFPTFMDQLMWPQKEIVQILRNRSAAINITLEDIELITDRVETFYEAGSTSSGPSPRSGSTG</sequence>
<name>A0ABV8R428_9MICC</name>
<dbReference type="EMBL" id="JBHSCQ010000024">
    <property type="protein sequence ID" value="MFC4267207.1"/>
    <property type="molecule type" value="Genomic_DNA"/>
</dbReference>
<accession>A0ABV8R428</accession>
<keyword evidence="2" id="KW-1185">Reference proteome</keyword>
<protein>
    <recommendedName>
        <fullName evidence="3">Polymerase nucleotidyl transferase domain-containing protein</fullName>
    </recommendedName>
</protein>
<gene>
    <name evidence="1" type="ORF">ACFOW9_16485</name>
</gene>
<proteinExistence type="predicted"/>
<evidence type="ECO:0008006" key="3">
    <source>
        <dbReference type="Google" id="ProtNLM"/>
    </source>
</evidence>